<accession>A0ABX1VI58</accession>
<keyword evidence="2" id="KW-0732">Signal</keyword>
<dbReference type="RefSeq" id="WP_171189698.1">
    <property type="nucleotide sequence ID" value="NZ_WTPX01000206.1"/>
</dbReference>
<organism evidence="4 5">
    <name type="scientific">Alienimonas chondri</name>
    <dbReference type="NCBI Taxonomy" id="2681879"/>
    <lineage>
        <taxon>Bacteria</taxon>
        <taxon>Pseudomonadati</taxon>
        <taxon>Planctomycetota</taxon>
        <taxon>Planctomycetia</taxon>
        <taxon>Planctomycetales</taxon>
        <taxon>Planctomycetaceae</taxon>
        <taxon>Alienimonas</taxon>
    </lineage>
</organism>
<name>A0ABX1VI58_9PLAN</name>
<dbReference type="InterPro" id="IPR013974">
    <property type="entry name" value="SAF"/>
</dbReference>
<dbReference type="SMART" id="SM00858">
    <property type="entry name" value="SAF"/>
    <property type="match status" value="1"/>
</dbReference>
<sequence>MKLNPIVLFGLAGALGLVAFLATQQHLSAKTEEPKVAVLVARTEIRVGDPITEANSAMKEIVVSSLPARPITKQEQWESQFAGSRFLPGEVIVQDKVAAKFGSDSRKIPQGMLVQTINVDRAKSHAGLLTPGDRVDVFGSFDISEYDERTHRPRKYQMIKRVIGDMEVWSVGSTVVGAEQGGEDREGQKDTARLTTSTVGMLTTPEQYALLAGAEAAGKLFLGLRHPDDESDVGDISFTTDELFKSHTDQQKRADEEVAEEDEPQIADVDVDASLGTFLDKELARPAPAALNPSDVPTWTVMMHVGGNTRATEVVDVAAARTAGFTNAQIADKRRMLMNGTEPAASNPFEARFAARPTTDVPRSAEPPAEPFEPPTPADDEAPAGDAPSDDALLPGGVEGDGMFPDPA</sequence>
<feature type="domain" description="SAF" evidence="3">
    <location>
        <begin position="36"/>
        <end position="98"/>
    </location>
</feature>
<feature type="region of interest" description="Disordered" evidence="1">
    <location>
        <begin position="350"/>
        <end position="408"/>
    </location>
</feature>
<dbReference type="InterPro" id="IPR031571">
    <property type="entry name" value="RcpC_dom"/>
</dbReference>
<proteinExistence type="predicted"/>
<dbReference type="EMBL" id="WTPX01000206">
    <property type="protein sequence ID" value="NNJ27792.1"/>
    <property type="molecule type" value="Genomic_DNA"/>
</dbReference>
<gene>
    <name evidence="4" type="ORF">LzC2_39010</name>
</gene>
<feature type="compositionally biased region" description="Pro residues" evidence="1">
    <location>
        <begin position="368"/>
        <end position="377"/>
    </location>
</feature>
<dbReference type="InterPro" id="IPR017592">
    <property type="entry name" value="Pilus_assmbl_Flp-typ_CpaB"/>
</dbReference>
<comment type="caution">
    <text evidence="4">The sequence shown here is derived from an EMBL/GenBank/DDBJ whole genome shotgun (WGS) entry which is preliminary data.</text>
</comment>
<evidence type="ECO:0000259" key="3">
    <source>
        <dbReference type="SMART" id="SM00858"/>
    </source>
</evidence>
<dbReference type="NCBIfam" id="TIGR03177">
    <property type="entry name" value="pilus_cpaB"/>
    <property type="match status" value="1"/>
</dbReference>
<evidence type="ECO:0000313" key="4">
    <source>
        <dbReference type="EMBL" id="NNJ27792.1"/>
    </source>
</evidence>
<feature type="chain" id="PRO_5047033187" description="SAF domain-containing protein" evidence="2">
    <location>
        <begin position="20"/>
        <end position="408"/>
    </location>
</feature>
<evidence type="ECO:0000313" key="5">
    <source>
        <dbReference type="Proteomes" id="UP000609651"/>
    </source>
</evidence>
<evidence type="ECO:0000256" key="2">
    <source>
        <dbReference type="SAM" id="SignalP"/>
    </source>
</evidence>
<protein>
    <recommendedName>
        <fullName evidence="3">SAF domain-containing protein</fullName>
    </recommendedName>
</protein>
<dbReference type="Pfam" id="PF16976">
    <property type="entry name" value="RcpC"/>
    <property type="match status" value="1"/>
</dbReference>
<dbReference type="Proteomes" id="UP000609651">
    <property type="component" value="Unassembled WGS sequence"/>
</dbReference>
<dbReference type="CDD" id="cd11614">
    <property type="entry name" value="SAF_CpaB_FlgA_like"/>
    <property type="match status" value="1"/>
</dbReference>
<keyword evidence="5" id="KW-1185">Reference proteome</keyword>
<feature type="signal peptide" evidence="2">
    <location>
        <begin position="1"/>
        <end position="19"/>
    </location>
</feature>
<reference evidence="4 5" key="1">
    <citation type="journal article" date="2020" name="Syst. Appl. Microbiol.">
        <title>Alienimonas chondri sp. nov., a novel planctomycete isolated from the biofilm of the red alga Chondrus crispus.</title>
        <authorList>
            <person name="Vitorino I."/>
            <person name="Albuquerque L."/>
            <person name="Wiegand S."/>
            <person name="Kallscheuer N."/>
            <person name="da Costa M.S."/>
            <person name="Lobo-da-Cunha A."/>
            <person name="Jogler C."/>
            <person name="Lage O.M."/>
        </authorList>
    </citation>
    <scope>NUCLEOTIDE SEQUENCE [LARGE SCALE GENOMIC DNA]</scope>
    <source>
        <strain evidence="4 5">LzC2</strain>
    </source>
</reference>
<evidence type="ECO:0000256" key="1">
    <source>
        <dbReference type="SAM" id="MobiDB-lite"/>
    </source>
</evidence>